<name>A0A3P6T3X6_DIBLA</name>
<evidence type="ECO:0000256" key="10">
    <source>
        <dbReference type="ARBA" id="ARBA00022989"/>
    </source>
</evidence>
<organism evidence="15 16">
    <name type="scientific">Dibothriocephalus latus</name>
    <name type="common">Fish tapeworm</name>
    <name type="synonym">Diphyllobothrium latum</name>
    <dbReference type="NCBI Taxonomy" id="60516"/>
    <lineage>
        <taxon>Eukaryota</taxon>
        <taxon>Metazoa</taxon>
        <taxon>Spiralia</taxon>
        <taxon>Lophotrochozoa</taxon>
        <taxon>Platyhelminthes</taxon>
        <taxon>Cestoda</taxon>
        <taxon>Eucestoda</taxon>
        <taxon>Diphyllobothriidea</taxon>
        <taxon>Diphyllobothriidae</taxon>
        <taxon>Dibothriocephalus</taxon>
    </lineage>
</organism>
<evidence type="ECO:0000313" key="16">
    <source>
        <dbReference type="Proteomes" id="UP000281553"/>
    </source>
</evidence>
<comment type="subcellular location">
    <subcellularLocation>
        <location evidence="1 14">Mitochondrion inner membrane</location>
        <topology evidence="1 14">Single-pass membrane protein</topology>
    </subcellularLocation>
</comment>
<dbReference type="PANTHER" id="PTHR33904">
    <property type="entry name" value="ESSENTIAL MCU REGULATOR, MITOCHONDRIAL"/>
    <property type="match status" value="1"/>
</dbReference>
<keyword evidence="6 14" id="KW-0812">Transmembrane</keyword>
<comment type="function">
    <text evidence="14">Essential regulatory subunit of the mitochondrial calcium uniporter complex (uniplex), a complex that mediates calcium uptake into mitochondria.</text>
</comment>
<dbReference type="GO" id="GO:1990246">
    <property type="term" value="C:uniplex complex"/>
    <property type="evidence" value="ECO:0007669"/>
    <property type="project" value="UniProtKB-UniRule"/>
</dbReference>
<keyword evidence="5 14" id="KW-0109">Calcium transport</keyword>
<sequence length="135" mass="15185">MIAAAHCHKCCPPDCLGGAFHLFTVFLLFTMLWGTLQSANSVKVREAHKRIMLLNHPDRDENLLYLRYPFSDLHVCPFLQASGALRERPILGRYGIIKSLAVALPLIYIGAMISMNGAAYLEEHDIFVPEDDEEV</sequence>
<keyword evidence="11 14" id="KW-0406">Ion transport</keyword>
<evidence type="ECO:0000313" key="15">
    <source>
        <dbReference type="EMBL" id="VDK82652.1"/>
    </source>
</evidence>
<evidence type="ECO:0000256" key="8">
    <source>
        <dbReference type="ARBA" id="ARBA00022837"/>
    </source>
</evidence>
<accession>A0A3P6T3X6</accession>
<gene>
    <name evidence="15" type="ORF">DILT_LOCUS3369</name>
</gene>
<evidence type="ECO:0000256" key="4">
    <source>
        <dbReference type="ARBA" id="ARBA00022448"/>
    </source>
</evidence>
<dbReference type="PANTHER" id="PTHR33904:SF1">
    <property type="entry name" value="ESSENTIAL MCU REGULATOR, MITOCHONDRIAL"/>
    <property type="match status" value="1"/>
</dbReference>
<dbReference type="Proteomes" id="UP000281553">
    <property type="component" value="Unassembled WGS sequence"/>
</dbReference>
<dbReference type="GO" id="GO:0036444">
    <property type="term" value="P:calcium import into the mitochondrion"/>
    <property type="evidence" value="ECO:0007669"/>
    <property type="project" value="UniProtKB-UniRule"/>
</dbReference>
<comment type="subunit">
    <text evidence="14">Component of the uniplex complex. Interacts (via the transmembrane region) with MCU (via the first transmembrane region); the interaction is direct.</text>
</comment>
<dbReference type="OrthoDB" id="240298at2759"/>
<dbReference type="AlphaFoldDB" id="A0A3P6T3X6"/>
<keyword evidence="12 14" id="KW-0496">Mitochondrion</keyword>
<feature type="transmembrane region" description="Helical" evidence="14">
    <location>
        <begin position="18"/>
        <end position="36"/>
    </location>
</feature>
<keyword evidence="9 14" id="KW-0809">Transit peptide</keyword>
<evidence type="ECO:0000256" key="3">
    <source>
        <dbReference type="ARBA" id="ARBA00022180"/>
    </source>
</evidence>
<keyword evidence="8 14" id="KW-0106">Calcium</keyword>
<keyword evidence="4 14" id="KW-0813">Transport</keyword>
<dbReference type="Pfam" id="PF10161">
    <property type="entry name" value="DDDD"/>
    <property type="match status" value="1"/>
</dbReference>
<evidence type="ECO:0000256" key="11">
    <source>
        <dbReference type="ARBA" id="ARBA00023065"/>
    </source>
</evidence>
<evidence type="ECO:0000256" key="1">
    <source>
        <dbReference type="ARBA" id="ARBA00004434"/>
    </source>
</evidence>
<reference evidence="15 16" key="1">
    <citation type="submission" date="2018-11" db="EMBL/GenBank/DDBJ databases">
        <authorList>
            <consortium name="Pathogen Informatics"/>
        </authorList>
    </citation>
    <scope>NUCLEOTIDE SEQUENCE [LARGE SCALE GENOMIC DNA]</scope>
</reference>
<evidence type="ECO:0000256" key="14">
    <source>
        <dbReference type="RuleBase" id="RU369077"/>
    </source>
</evidence>
<evidence type="ECO:0000256" key="2">
    <source>
        <dbReference type="ARBA" id="ARBA00008958"/>
    </source>
</evidence>
<keyword evidence="7 14" id="KW-0999">Mitochondrion inner membrane</keyword>
<protein>
    <recommendedName>
        <fullName evidence="3 14">Essential MCU regulator, mitochondrial</fullName>
    </recommendedName>
    <alternativeName>
        <fullName evidence="14">Single-pass membrane protein with aspartate-rich tail 1, mitochondrial</fullName>
    </alternativeName>
</protein>
<dbReference type="InterPro" id="IPR036869">
    <property type="entry name" value="J_dom_sf"/>
</dbReference>
<dbReference type="EMBL" id="UYRU01043547">
    <property type="protein sequence ID" value="VDK82652.1"/>
    <property type="molecule type" value="Genomic_DNA"/>
</dbReference>
<keyword evidence="13 14" id="KW-0472">Membrane</keyword>
<dbReference type="GO" id="GO:0051560">
    <property type="term" value="P:mitochondrial calcium ion homeostasis"/>
    <property type="evidence" value="ECO:0007669"/>
    <property type="project" value="UniProtKB-UniRule"/>
</dbReference>
<evidence type="ECO:0000256" key="5">
    <source>
        <dbReference type="ARBA" id="ARBA00022568"/>
    </source>
</evidence>
<dbReference type="SUPFAM" id="SSF46565">
    <property type="entry name" value="Chaperone J-domain"/>
    <property type="match status" value="1"/>
</dbReference>
<evidence type="ECO:0000256" key="6">
    <source>
        <dbReference type="ARBA" id="ARBA00022692"/>
    </source>
</evidence>
<proteinExistence type="inferred from homology"/>
<evidence type="ECO:0000256" key="9">
    <source>
        <dbReference type="ARBA" id="ARBA00022946"/>
    </source>
</evidence>
<evidence type="ECO:0000256" key="13">
    <source>
        <dbReference type="ARBA" id="ARBA00023136"/>
    </source>
</evidence>
<comment type="caution">
    <text evidence="14">Lacks conserved residue(s) required for the propagation of feature annotation.</text>
</comment>
<evidence type="ECO:0000256" key="7">
    <source>
        <dbReference type="ARBA" id="ARBA00022792"/>
    </source>
</evidence>
<keyword evidence="16" id="KW-1185">Reference proteome</keyword>
<comment type="similarity">
    <text evidence="2 14">Belongs to the SMDT1/EMRE family.</text>
</comment>
<evidence type="ECO:0000256" key="12">
    <source>
        <dbReference type="ARBA" id="ARBA00023128"/>
    </source>
</evidence>
<feature type="transmembrane region" description="Helical" evidence="14">
    <location>
        <begin position="96"/>
        <end position="121"/>
    </location>
</feature>
<keyword evidence="10 14" id="KW-1133">Transmembrane helix</keyword>
<dbReference type="InterPro" id="IPR018782">
    <property type="entry name" value="MCU_reg"/>
</dbReference>